<dbReference type="GO" id="GO:0006935">
    <property type="term" value="P:chemotaxis"/>
    <property type="evidence" value="ECO:0007669"/>
    <property type="project" value="InterPro"/>
</dbReference>
<comment type="caution">
    <text evidence="8">The sequence shown here is derived from an EMBL/GenBank/DDBJ whole genome shotgun (WGS) entry which is preliminary data.</text>
</comment>
<evidence type="ECO:0000313" key="9">
    <source>
        <dbReference type="Proteomes" id="UP000615796"/>
    </source>
</evidence>
<gene>
    <name evidence="8" type="ORF">H8Q88_05565</name>
</gene>
<dbReference type="Pfam" id="PF00015">
    <property type="entry name" value="MCPsignal"/>
    <property type="match status" value="1"/>
</dbReference>
<dbReference type="PANTHER" id="PTHR32089">
    <property type="entry name" value="METHYL-ACCEPTING CHEMOTAXIS PROTEIN MCPB"/>
    <property type="match status" value="1"/>
</dbReference>
<feature type="domain" description="HAMP" evidence="7">
    <location>
        <begin position="348"/>
        <end position="402"/>
    </location>
</feature>
<feature type="domain" description="Methyl-accepting transducer" evidence="6">
    <location>
        <begin position="407"/>
        <end position="643"/>
    </location>
</feature>
<sequence length="678" mass="74312">MRAFFVNRSVGFQLKSIILGCLLLSFLSIASFVYRHASNAMLDNSYNEQFSKINAVAETVSGQFNAYVDTTRVLSSTFKNGYLAGFEVSDQVVEYGGNPIRNLHLYGLPLVNNTDIIDIFTQDTGALVTIYVASRDHWVSIASSFRGADNQRWLQRRLDDTHNGFQHLKQGQAFVEQSTNAGQSYISYYDPIVDSQGVVSAVFAVALPVAQVTADILDSLQNIRWGETGQTVVVDRNSERLGDYLLGSIAGNQNDRNIFQFRDEKGIASFSALATEQQGMIHYRTLVNGERQEQYRLYTYIPGWDWILLGGTSTKEMTESSQHLLLLIGGISLVVGLVTYLVMTWVINLMLQPLKQLHLCMRQLGNGQVSLSLPRTSSADNEIAQLMAGVGTMANKLEQLVGGIRETSGRINQQSRSIAQDAQDNLRQSDQQQQQVEQVVTAIEQMATSARSSARQVEVIAENVRYADADTQAGLAVVGSVLRYVEALNQQLNHSTAAILQVGQNSERIQKVTQMIDEIAEQTNLLALNAAIEAARAGEQGRGFAVVADEVRTLAHRTQTSVQDVVSIINELRASTERSIRLTEQSQTQASEVLIHAQGAGSALQAIAKQVQSIAVESEAIATAAEQQAQVSLQIASNATQISELNKNGRQSSVKSAQSAQSLQQEATALNEQVAYFH</sequence>
<dbReference type="Gene3D" id="3.30.450.20">
    <property type="entry name" value="PAS domain"/>
    <property type="match status" value="1"/>
</dbReference>
<dbReference type="SMART" id="SM00283">
    <property type="entry name" value="MA"/>
    <property type="match status" value="1"/>
</dbReference>
<dbReference type="FunFam" id="1.10.287.950:FF:000001">
    <property type="entry name" value="Methyl-accepting chemotaxis sensory transducer"/>
    <property type="match status" value="1"/>
</dbReference>
<dbReference type="InterPro" id="IPR004090">
    <property type="entry name" value="Chemotax_Me-accpt_rcpt"/>
</dbReference>
<comment type="similarity">
    <text evidence="3">Belongs to the methyl-accepting chemotaxis (MCP) protein family.</text>
</comment>
<proteinExistence type="inferred from homology"/>
<dbReference type="GO" id="GO:0016020">
    <property type="term" value="C:membrane"/>
    <property type="evidence" value="ECO:0007669"/>
    <property type="project" value="UniProtKB-SubCell"/>
</dbReference>
<evidence type="ECO:0000256" key="1">
    <source>
        <dbReference type="ARBA" id="ARBA00004370"/>
    </source>
</evidence>
<evidence type="ECO:0000256" key="4">
    <source>
        <dbReference type="PROSITE-ProRule" id="PRU00284"/>
    </source>
</evidence>
<dbReference type="Gene3D" id="1.10.287.950">
    <property type="entry name" value="Methyl-accepting chemotaxis protein"/>
    <property type="match status" value="1"/>
</dbReference>
<dbReference type="Proteomes" id="UP000615796">
    <property type="component" value="Unassembled WGS sequence"/>
</dbReference>
<keyword evidence="5" id="KW-1133">Transmembrane helix</keyword>
<protein>
    <submittedName>
        <fullName evidence="8">Cache 3/Cache 2 fusion domain-containing protein</fullName>
    </submittedName>
</protein>
<dbReference type="InterPro" id="IPR003660">
    <property type="entry name" value="HAMP_dom"/>
</dbReference>
<dbReference type="RefSeq" id="WP_186462636.1">
    <property type="nucleotide sequence ID" value="NZ_CAWQCL010000056.1"/>
</dbReference>
<keyword evidence="5" id="KW-0812">Transmembrane</keyword>
<keyword evidence="2 4" id="KW-0807">Transducer</keyword>
<dbReference type="InterPro" id="IPR033462">
    <property type="entry name" value="Cache_3-Cache_2"/>
</dbReference>
<feature type="transmembrane region" description="Helical" evidence="5">
    <location>
        <begin position="324"/>
        <end position="351"/>
    </location>
</feature>
<dbReference type="Pfam" id="PF17201">
    <property type="entry name" value="Cache_3-Cache_2"/>
    <property type="match status" value="1"/>
</dbReference>
<evidence type="ECO:0000259" key="6">
    <source>
        <dbReference type="PROSITE" id="PS50111"/>
    </source>
</evidence>
<keyword evidence="5" id="KW-0472">Membrane</keyword>
<feature type="transmembrane region" description="Helical" evidence="5">
    <location>
        <begin position="12"/>
        <end position="34"/>
    </location>
</feature>
<organism evidence="8 9">
    <name type="scientific">Vibrio metschnikovii</name>
    <dbReference type="NCBI Taxonomy" id="28172"/>
    <lineage>
        <taxon>Bacteria</taxon>
        <taxon>Pseudomonadati</taxon>
        <taxon>Pseudomonadota</taxon>
        <taxon>Gammaproteobacteria</taxon>
        <taxon>Vibrionales</taxon>
        <taxon>Vibrionaceae</taxon>
        <taxon>Vibrio</taxon>
    </lineage>
</organism>
<reference evidence="8" key="1">
    <citation type="submission" date="2020-08" db="EMBL/GenBank/DDBJ databases">
        <title>Genome Sequencing and Pan-Genome Analysis of Migratory bird Vibrio Strains, Inner Mongolia.</title>
        <authorList>
            <person name="Zheng L."/>
        </authorList>
    </citation>
    <scope>NUCLEOTIDE SEQUENCE</scope>
    <source>
        <strain evidence="8">M13F</strain>
    </source>
</reference>
<dbReference type="InterPro" id="IPR004089">
    <property type="entry name" value="MCPsignal_dom"/>
</dbReference>
<dbReference type="GO" id="GO:0004888">
    <property type="term" value="F:transmembrane signaling receptor activity"/>
    <property type="evidence" value="ECO:0007669"/>
    <property type="project" value="InterPro"/>
</dbReference>
<dbReference type="SUPFAM" id="SSF58104">
    <property type="entry name" value="Methyl-accepting chemotaxis protein (MCP) signaling domain"/>
    <property type="match status" value="1"/>
</dbReference>
<evidence type="ECO:0000256" key="5">
    <source>
        <dbReference type="SAM" id="Phobius"/>
    </source>
</evidence>
<dbReference type="PRINTS" id="PR00260">
    <property type="entry name" value="CHEMTRNSDUCR"/>
</dbReference>
<evidence type="ECO:0000259" key="7">
    <source>
        <dbReference type="PROSITE" id="PS50885"/>
    </source>
</evidence>
<dbReference type="PROSITE" id="PS50111">
    <property type="entry name" value="CHEMOTAXIS_TRANSDUC_2"/>
    <property type="match status" value="1"/>
</dbReference>
<dbReference type="GO" id="GO:0007165">
    <property type="term" value="P:signal transduction"/>
    <property type="evidence" value="ECO:0007669"/>
    <property type="project" value="UniProtKB-KW"/>
</dbReference>
<accession>A0A9X0R964</accession>
<evidence type="ECO:0000256" key="3">
    <source>
        <dbReference type="ARBA" id="ARBA00029447"/>
    </source>
</evidence>
<evidence type="ECO:0000313" key="8">
    <source>
        <dbReference type="EMBL" id="MBC5850425.1"/>
    </source>
</evidence>
<keyword evidence="9" id="KW-1185">Reference proteome</keyword>
<dbReference type="PROSITE" id="PS50885">
    <property type="entry name" value="HAMP"/>
    <property type="match status" value="1"/>
</dbReference>
<comment type="subcellular location">
    <subcellularLocation>
        <location evidence="1">Membrane</location>
    </subcellularLocation>
</comment>
<name>A0A9X0R964_VIBME</name>
<dbReference type="EMBL" id="JACRUP010000002">
    <property type="protein sequence ID" value="MBC5850425.1"/>
    <property type="molecule type" value="Genomic_DNA"/>
</dbReference>
<dbReference type="PANTHER" id="PTHR32089:SF74">
    <property type="entry name" value="METHYL-ACCEPTING CHEMOTAXIS PROTEIN AER"/>
    <property type="match status" value="1"/>
</dbReference>
<dbReference type="CDD" id="cd11386">
    <property type="entry name" value="MCP_signal"/>
    <property type="match status" value="1"/>
</dbReference>
<evidence type="ECO:0000256" key="2">
    <source>
        <dbReference type="ARBA" id="ARBA00023224"/>
    </source>
</evidence>
<dbReference type="AlphaFoldDB" id="A0A9X0R964"/>